<dbReference type="AlphaFoldDB" id="A0A2T0YBV1"/>
<proteinExistence type="predicted"/>
<reference evidence="4 5" key="1">
    <citation type="submission" date="2018-03" db="EMBL/GenBank/DDBJ databases">
        <title>Comparative analysis of microorganisms from saline springs in Andes Mountain Range, Colombia.</title>
        <authorList>
            <person name="Rubin E."/>
        </authorList>
    </citation>
    <scope>NUCLEOTIDE SEQUENCE [LARGE SCALE GENOMIC DNA]</scope>
    <source>
        <strain evidence="4 5">CG 35</strain>
    </source>
</reference>
<evidence type="ECO:0000256" key="2">
    <source>
        <dbReference type="ARBA" id="ARBA00022801"/>
    </source>
</evidence>
<keyword evidence="2" id="KW-0378">Hydrolase</keyword>
<dbReference type="Gene3D" id="1.10.10.10">
    <property type="entry name" value="Winged helix-like DNA-binding domain superfamily/Winged helix DNA-binding domain"/>
    <property type="match status" value="1"/>
</dbReference>
<keyword evidence="1" id="KW-0479">Metal-binding</keyword>
<evidence type="ECO:0000313" key="4">
    <source>
        <dbReference type="EMBL" id="PRZ12215.1"/>
    </source>
</evidence>
<evidence type="ECO:0000256" key="1">
    <source>
        <dbReference type="ARBA" id="ARBA00022723"/>
    </source>
</evidence>
<dbReference type="GO" id="GO:0003676">
    <property type="term" value="F:nucleic acid binding"/>
    <property type="evidence" value="ECO:0007669"/>
    <property type="project" value="InterPro"/>
</dbReference>
<protein>
    <submittedName>
        <fullName evidence="4">HIRAN domain-containing protein</fullName>
    </submittedName>
</protein>
<dbReference type="InterPro" id="IPR014905">
    <property type="entry name" value="HIRAN"/>
</dbReference>
<comment type="caution">
    <text evidence="4">The sequence shown here is derived from an EMBL/GenBank/DDBJ whole genome shotgun (WGS) entry which is preliminary data.</text>
</comment>
<dbReference type="InterPro" id="IPR036388">
    <property type="entry name" value="WH-like_DNA-bd_sf"/>
</dbReference>
<dbReference type="Proteomes" id="UP000238217">
    <property type="component" value="Unassembled WGS sequence"/>
</dbReference>
<dbReference type="GO" id="GO:0016818">
    <property type="term" value="F:hydrolase activity, acting on acid anhydrides, in phosphorus-containing anhydrides"/>
    <property type="evidence" value="ECO:0007669"/>
    <property type="project" value="InterPro"/>
</dbReference>
<dbReference type="Gene3D" id="1.10.10.60">
    <property type="entry name" value="Homeodomain-like"/>
    <property type="match status" value="1"/>
</dbReference>
<accession>A0A2T0YBV1</accession>
<feature type="domain" description="HIRAN" evidence="3">
    <location>
        <begin position="76"/>
        <end position="123"/>
    </location>
</feature>
<dbReference type="Pfam" id="PF08797">
    <property type="entry name" value="HIRAN"/>
    <property type="match status" value="1"/>
</dbReference>
<name>A0A2T0YBV1_9MICC</name>
<evidence type="ECO:0000259" key="3">
    <source>
        <dbReference type="Pfam" id="PF08797"/>
    </source>
</evidence>
<dbReference type="GO" id="GO:0008270">
    <property type="term" value="F:zinc ion binding"/>
    <property type="evidence" value="ECO:0007669"/>
    <property type="project" value="InterPro"/>
</dbReference>
<gene>
    <name evidence="4" type="ORF">BCL67_12311</name>
</gene>
<dbReference type="RefSeq" id="WP_181256032.1">
    <property type="nucleotide sequence ID" value="NZ_PVTY01000023.1"/>
</dbReference>
<sequence>MDVVQRPGRDDEDVWAARRNRDGFVSPETLSAERYVRRKQRHHILVDKSKRYLWDNHWIALRPEHAGNQKFLSGTTTEVELVPEPTNEVDPTAVAVYVKGHRFGYLQASKARDLHDLIAAHNHHGRAVLAAGDTTYVELPRDITQEHLDQSGLQRDVRRFLEKALARMVADIGQRSDFAISDEEIAQLRARRHDIRYISWPKHHNYPSIQYRDGRQVPYLPPSIDDELYGLWRDARRVRRQRDIEERHRRRVEHQEEKERIRAAKAEDRLQRDKLIVDLYTEGKSQMSVARELGIGQTTVARVLGESGTPLRTISHFDEVMERVNRCLEIVRLSGEGLTTKEISRRTGVAPYTVSEHLRDGRFFKDPTRSPERLAATLAAAAEGTDSSRRAQQRRRDRRVLMRLHPDLFRDSLR</sequence>
<dbReference type="Gene3D" id="3.30.70.2330">
    <property type="match status" value="1"/>
</dbReference>
<keyword evidence="5" id="KW-1185">Reference proteome</keyword>
<dbReference type="EMBL" id="PVTY01000023">
    <property type="protein sequence ID" value="PRZ12215.1"/>
    <property type="molecule type" value="Genomic_DNA"/>
</dbReference>
<organism evidence="4 5">
    <name type="scientific">Nesterenkonia sandarakina</name>
    <dbReference type="NCBI Taxonomy" id="272918"/>
    <lineage>
        <taxon>Bacteria</taxon>
        <taxon>Bacillati</taxon>
        <taxon>Actinomycetota</taxon>
        <taxon>Actinomycetes</taxon>
        <taxon>Micrococcales</taxon>
        <taxon>Micrococcaceae</taxon>
        <taxon>Nesterenkonia</taxon>
    </lineage>
</organism>
<evidence type="ECO:0000313" key="5">
    <source>
        <dbReference type="Proteomes" id="UP000238217"/>
    </source>
</evidence>